<feature type="transmembrane region" description="Helical" evidence="1">
    <location>
        <begin position="114"/>
        <end position="134"/>
    </location>
</feature>
<gene>
    <name evidence="2" type="ORF">R0135_10295</name>
</gene>
<accession>A0ABZ0HZK4</accession>
<feature type="transmembrane region" description="Helical" evidence="1">
    <location>
        <begin position="40"/>
        <end position="59"/>
    </location>
</feature>
<keyword evidence="1" id="KW-1133">Transmembrane helix</keyword>
<dbReference type="EMBL" id="CP136864">
    <property type="protein sequence ID" value="WOJ92178.1"/>
    <property type="molecule type" value="Genomic_DNA"/>
</dbReference>
<dbReference type="Proteomes" id="UP001626537">
    <property type="component" value="Chromosome"/>
</dbReference>
<reference evidence="2 3" key="1">
    <citation type="submission" date="2023-10" db="EMBL/GenBank/DDBJ databases">
        <title>Two novel species belonging to the OM43/NOR5 clade.</title>
        <authorList>
            <person name="Park M."/>
        </authorList>
    </citation>
    <scope>NUCLEOTIDE SEQUENCE [LARGE SCALE GENOMIC DNA]</scope>
    <source>
        <strain evidence="2 3">IMCC43200</strain>
    </source>
</reference>
<keyword evidence="3" id="KW-1185">Reference proteome</keyword>
<feature type="transmembrane region" description="Helical" evidence="1">
    <location>
        <begin position="71"/>
        <end position="94"/>
    </location>
</feature>
<protein>
    <submittedName>
        <fullName evidence="2">Uncharacterized protein</fullName>
    </submittedName>
</protein>
<organism evidence="2 3">
    <name type="scientific">Congregibacter variabilis</name>
    <dbReference type="NCBI Taxonomy" id="3081200"/>
    <lineage>
        <taxon>Bacteria</taxon>
        <taxon>Pseudomonadati</taxon>
        <taxon>Pseudomonadota</taxon>
        <taxon>Gammaproteobacteria</taxon>
        <taxon>Cellvibrionales</taxon>
        <taxon>Halieaceae</taxon>
        <taxon>Congregibacter</taxon>
    </lineage>
</organism>
<name>A0ABZ0HZK4_9GAMM</name>
<keyword evidence="1" id="KW-0812">Transmembrane</keyword>
<feature type="transmembrane region" description="Helical" evidence="1">
    <location>
        <begin position="141"/>
        <end position="159"/>
    </location>
</feature>
<proteinExistence type="predicted"/>
<keyword evidence="1" id="KW-0472">Membrane</keyword>
<evidence type="ECO:0000256" key="1">
    <source>
        <dbReference type="SAM" id="Phobius"/>
    </source>
</evidence>
<sequence>MTQHEYMFVAISIVLGLALTRLLGQVGGLIRAHRRINFHWATAVWAFCILIFILQMWWAGWELRDFQDWTIVDFFFLVAGTVFVYGAAELALPVEDYDVASDKELDFLSHSQSLGRISAASMLAYFAVGPYFNIRLLGNDPLYSVMLAGVGALLMLWVVLRPNNFSVISIVFALYAALVLYLTA</sequence>
<evidence type="ECO:0000313" key="2">
    <source>
        <dbReference type="EMBL" id="WOJ92178.1"/>
    </source>
</evidence>
<feature type="transmembrane region" description="Helical" evidence="1">
    <location>
        <begin position="165"/>
        <end position="183"/>
    </location>
</feature>
<evidence type="ECO:0000313" key="3">
    <source>
        <dbReference type="Proteomes" id="UP001626537"/>
    </source>
</evidence>
<dbReference type="RefSeq" id="WP_407346760.1">
    <property type="nucleotide sequence ID" value="NZ_CP136864.1"/>
</dbReference>